<evidence type="ECO:0000313" key="3">
    <source>
        <dbReference type="Proteomes" id="UP001530400"/>
    </source>
</evidence>
<evidence type="ECO:0000313" key="2">
    <source>
        <dbReference type="EMBL" id="KAL3777335.1"/>
    </source>
</evidence>
<dbReference type="AlphaFoldDB" id="A0ABD3NMU4"/>
<accession>A0ABD3NMU4</accession>
<reference evidence="2 3" key="1">
    <citation type="submission" date="2024-10" db="EMBL/GenBank/DDBJ databases">
        <title>Updated reference genomes for cyclostephanoid diatoms.</title>
        <authorList>
            <person name="Roberts W.R."/>
            <person name="Alverson A.J."/>
        </authorList>
    </citation>
    <scope>NUCLEOTIDE SEQUENCE [LARGE SCALE GENOMIC DNA]</scope>
    <source>
        <strain evidence="2 3">AJA010-31</strain>
    </source>
</reference>
<comment type="caution">
    <text evidence="2">The sequence shown here is derived from an EMBL/GenBank/DDBJ whole genome shotgun (WGS) entry which is preliminary data.</text>
</comment>
<gene>
    <name evidence="2" type="ORF">ACHAWO_001242</name>
</gene>
<name>A0ABD3NMU4_9STRA</name>
<proteinExistence type="predicted"/>
<feature type="region of interest" description="Disordered" evidence="1">
    <location>
        <begin position="52"/>
        <end position="84"/>
    </location>
</feature>
<dbReference type="Pfam" id="PF13759">
    <property type="entry name" value="2OG-FeII_Oxy_5"/>
    <property type="match status" value="1"/>
</dbReference>
<protein>
    <recommendedName>
        <fullName evidence="4">JmjC domain-containing protein</fullName>
    </recommendedName>
</protein>
<dbReference type="Proteomes" id="UP001530400">
    <property type="component" value="Unassembled WGS sequence"/>
</dbReference>
<dbReference type="InterPro" id="IPR012668">
    <property type="entry name" value="CHP02466"/>
</dbReference>
<evidence type="ECO:0008006" key="4">
    <source>
        <dbReference type="Google" id="ProtNLM"/>
    </source>
</evidence>
<dbReference type="Gene3D" id="2.60.120.620">
    <property type="entry name" value="q2cbj1_9rhob like domain"/>
    <property type="match status" value="1"/>
</dbReference>
<evidence type="ECO:0000256" key="1">
    <source>
        <dbReference type="SAM" id="MobiDB-lite"/>
    </source>
</evidence>
<sequence length="269" mass="30166">MSIRRLWNGTVPILSTNLINAGIVDVSFNIKLTQAAIAAVYEFEGEKPSLFKPTVDDTGGSRRRRRKQTSPINESPMDLDNAHEARSTSNNNFFEHQRLHGYKFAFPSIANCEQVQQLEEEFFHASINYLKALDSSKIANQLENDGGEFSIDLWAAIQRGKGAHHAFHVHEGAVISGVYYSACPLGCAPLVLRRPTDCTHASDSLEIREDDQILQPKEGDLVLFPPWLEHGVPHAAGEDHDKTRVSWPFNLNARLATIGNPWDITRQWP</sequence>
<dbReference type="NCBIfam" id="TIGR02466">
    <property type="entry name" value="TIGR02466 family protein"/>
    <property type="match status" value="1"/>
</dbReference>
<dbReference type="EMBL" id="JALLPJ020001051">
    <property type="protein sequence ID" value="KAL3777335.1"/>
    <property type="molecule type" value="Genomic_DNA"/>
</dbReference>
<organism evidence="2 3">
    <name type="scientific">Cyclotella atomus</name>
    <dbReference type="NCBI Taxonomy" id="382360"/>
    <lineage>
        <taxon>Eukaryota</taxon>
        <taxon>Sar</taxon>
        <taxon>Stramenopiles</taxon>
        <taxon>Ochrophyta</taxon>
        <taxon>Bacillariophyta</taxon>
        <taxon>Coscinodiscophyceae</taxon>
        <taxon>Thalassiosirophycidae</taxon>
        <taxon>Stephanodiscales</taxon>
        <taxon>Stephanodiscaceae</taxon>
        <taxon>Cyclotella</taxon>
    </lineage>
</organism>
<keyword evidence="3" id="KW-1185">Reference proteome</keyword>